<name>A0A7N2LRL4_QUELO</name>
<sequence length="355" mass="39716">MDDLTKHWSSLSLSDREGSSLKLKKEQAVNEYIIAARFLTKRPLNIDAIARTFSPLWRSKAGFNIKNNGDHVILFSFDSELEVDRILSTDVVLRQTPNVYDIPLSYRNKEVVEQICETIGVIQHPKDPFDCDSGSFIRVRVSIDISLLSVVADLSPWMTIENTGFRSNTNVSPISVTGANGLHTPIRIARSGSIAKAPFSPMTSDSDPSRKPTLQADFEHLIQEIDKDIYLFDSGNLQAGLSKEKKREQTTEAQSMPSAHFNPTTNQNQVQPNQRIPLNDITNQDPSISSTQAQVGKKWARIQRPSIISKSQELNLTLGKRNPHPLPDYIFSPKRRAIEAPLFDENLPPTATADL</sequence>
<evidence type="ECO:0000259" key="2">
    <source>
        <dbReference type="Pfam" id="PF14111"/>
    </source>
</evidence>
<keyword evidence="4" id="KW-1185">Reference proteome</keyword>
<accession>A0A7N2LRL4</accession>
<evidence type="ECO:0000313" key="3">
    <source>
        <dbReference type="EnsemblPlants" id="QL05p071243:mrna"/>
    </source>
</evidence>
<dbReference type="InParanoid" id="A0A7N2LRL4"/>
<reference evidence="3" key="2">
    <citation type="submission" date="2021-01" db="UniProtKB">
        <authorList>
            <consortium name="EnsemblPlants"/>
        </authorList>
    </citation>
    <scope>IDENTIFICATION</scope>
</reference>
<feature type="compositionally biased region" description="Low complexity" evidence="1">
    <location>
        <begin position="262"/>
        <end position="271"/>
    </location>
</feature>
<dbReference type="EMBL" id="LRBV02000005">
    <property type="status" value="NOT_ANNOTATED_CDS"/>
    <property type="molecule type" value="Genomic_DNA"/>
</dbReference>
<feature type="region of interest" description="Disordered" evidence="1">
    <location>
        <begin position="242"/>
        <end position="271"/>
    </location>
</feature>
<proteinExistence type="predicted"/>
<evidence type="ECO:0000313" key="4">
    <source>
        <dbReference type="Proteomes" id="UP000594261"/>
    </source>
</evidence>
<feature type="domain" description="DUF4283" evidence="2">
    <location>
        <begin position="29"/>
        <end position="90"/>
    </location>
</feature>
<protein>
    <recommendedName>
        <fullName evidence="2">DUF4283 domain-containing protein</fullName>
    </recommendedName>
</protein>
<reference evidence="3 4" key="1">
    <citation type="journal article" date="2016" name="G3 (Bethesda)">
        <title>First Draft Assembly and Annotation of the Genome of a California Endemic Oak Quercus lobata Nee (Fagaceae).</title>
        <authorList>
            <person name="Sork V.L."/>
            <person name="Fitz-Gibbon S.T."/>
            <person name="Puiu D."/>
            <person name="Crepeau M."/>
            <person name="Gugger P.F."/>
            <person name="Sherman R."/>
            <person name="Stevens K."/>
            <person name="Langley C.H."/>
            <person name="Pellegrini M."/>
            <person name="Salzberg S.L."/>
        </authorList>
    </citation>
    <scope>NUCLEOTIDE SEQUENCE [LARGE SCALE GENOMIC DNA]</scope>
    <source>
        <strain evidence="3 4">cv. SW786</strain>
    </source>
</reference>
<feature type="compositionally biased region" description="Polar residues" evidence="1">
    <location>
        <begin position="280"/>
        <end position="294"/>
    </location>
</feature>
<evidence type="ECO:0000256" key="1">
    <source>
        <dbReference type="SAM" id="MobiDB-lite"/>
    </source>
</evidence>
<dbReference type="AlphaFoldDB" id="A0A7N2LRL4"/>
<dbReference type="EnsemblPlants" id="QL05p071243:mrna">
    <property type="protein sequence ID" value="QL05p071243:mrna"/>
    <property type="gene ID" value="QL05p071243"/>
</dbReference>
<feature type="region of interest" description="Disordered" evidence="1">
    <location>
        <begin position="277"/>
        <end position="296"/>
    </location>
</feature>
<organism evidence="3 4">
    <name type="scientific">Quercus lobata</name>
    <name type="common">Valley oak</name>
    <dbReference type="NCBI Taxonomy" id="97700"/>
    <lineage>
        <taxon>Eukaryota</taxon>
        <taxon>Viridiplantae</taxon>
        <taxon>Streptophyta</taxon>
        <taxon>Embryophyta</taxon>
        <taxon>Tracheophyta</taxon>
        <taxon>Spermatophyta</taxon>
        <taxon>Magnoliopsida</taxon>
        <taxon>eudicotyledons</taxon>
        <taxon>Gunneridae</taxon>
        <taxon>Pentapetalae</taxon>
        <taxon>rosids</taxon>
        <taxon>fabids</taxon>
        <taxon>Fagales</taxon>
        <taxon>Fagaceae</taxon>
        <taxon>Quercus</taxon>
    </lineage>
</organism>
<dbReference type="InterPro" id="IPR025558">
    <property type="entry name" value="DUF4283"/>
</dbReference>
<dbReference type="Gramene" id="QL05p071243:mrna">
    <property type="protein sequence ID" value="QL05p071243:mrna"/>
    <property type="gene ID" value="QL05p071243"/>
</dbReference>
<dbReference type="Proteomes" id="UP000594261">
    <property type="component" value="Chromosome 5"/>
</dbReference>
<feature type="region of interest" description="Disordered" evidence="1">
    <location>
        <begin position="193"/>
        <end position="212"/>
    </location>
</feature>
<dbReference type="Pfam" id="PF14111">
    <property type="entry name" value="DUF4283"/>
    <property type="match status" value="1"/>
</dbReference>